<keyword evidence="4" id="KW-0067">ATP-binding</keyword>
<dbReference type="PATRIC" id="fig|1265822.4.peg.1846"/>
<dbReference type="PANTHER" id="PTHR13779:SF7">
    <property type="entry name" value="ATPASE WRNIP1"/>
    <property type="match status" value="1"/>
</dbReference>
<dbReference type="Pfam" id="PF16193">
    <property type="entry name" value="AAA_assoc_2"/>
    <property type="match status" value="1"/>
</dbReference>
<dbReference type="InterPro" id="IPR003593">
    <property type="entry name" value="AAA+_ATPase"/>
</dbReference>
<dbReference type="FunFam" id="1.10.3710.10:FF:000003">
    <property type="entry name" value="ATPase, AAA family protein"/>
    <property type="match status" value="1"/>
</dbReference>
<feature type="domain" description="AAA+ ATPase" evidence="5">
    <location>
        <begin position="39"/>
        <end position="151"/>
    </location>
</feature>
<dbReference type="GO" id="GO:0003677">
    <property type="term" value="F:DNA binding"/>
    <property type="evidence" value="ECO:0007669"/>
    <property type="project" value="InterPro"/>
</dbReference>
<evidence type="ECO:0000313" key="6">
    <source>
        <dbReference type="EMBL" id="EUJ55984.1"/>
    </source>
</evidence>
<dbReference type="CDD" id="cd00009">
    <property type="entry name" value="AAA"/>
    <property type="match status" value="1"/>
</dbReference>
<reference evidence="6 7" key="1">
    <citation type="submission" date="2012-12" db="EMBL/GenBank/DDBJ databases">
        <title>Novel taxa of Listeriaceae from agricultural environments in the United States.</title>
        <authorList>
            <person name="den Bakker H.C."/>
            <person name="Allred A."/>
            <person name="Warchocki S."/>
            <person name="Wright E.M."/>
            <person name="Burrell A."/>
            <person name="Nightingale K.K."/>
            <person name="Kephart D."/>
            <person name="Wiedmann M."/>
        </authorList>
    </citation>
    <scope>NUCLEOTIDE SEQUENCE [LARGE SCALE GENOMIC DNA]</scope>
    <source>
        <strain evidence="6 7">FSL S10-1203</strain>
    </source>
</reference>
<dbReference type="InterPro" id="IPR051314">
    <property type="entry name" value="AAA_ATPase_RarA/MGS1/WRNIP1"/>
</dbReference>
<dbReference type="PRINTS" id="PR00830">
    <property type="entry name" value="ENDOLAPTASE"/>
</dbReference>
<protein>
    <recommendedName>
        <fullName evidence="2">Replication-associated recombination protein A</fullName>
    </recommendedName>
</protein>
<name>W7DN62_9LIST</name>
<dbReference type="GO" id="GO:0006261">
    <property type="term" value="P:DNA-templated DNA replication"/>
    <property type="evidence" value="ECO:0007669"/>
    <property type="project" value="TreeGrafter"/>
</dbReference>
<dbReference type="Pfam" id="PF12002">
    <property type="entry name" value="MgsA_C"/>
    <property type="match status" value="1"/>
</dbReference>
<evidence type="ECO:0000256" key="4">
    <source>
        <dbReference type="ARBA" id="ARBA00022840"/>
    </source>
</evidence>
<dbReference type="GO" id="GO:0000731">
    <property type="term" value="P:DNA synthesis involved in DNA repair"/>
    <property type="evidence" value="ECO:0007669"/>
    <property type="project" value="TreeGrafter"/>
</dbReference>
<organism evidence="6 7">
    <name type="scientific">Listeria fleischmannii FSL S10-1203</name>
    <dbReference type="NCBI Taxonomy" id="1265822"/>
    <lineage>
        <taxon>Bacteria</taxon>
        <taxon>Bacillati</taxon>
        <taxon>Bacillota</taxon>
        <taxon>Bacilli</taxon>
        <taxon>Bacillales</taxon>
        <taxon>Listeriaceae</taxon>
        <taxon>Listeria</taxon>
    </lineage>
</organism>
<dbReference type="SUPFAM" id="SSF48019">
    <property type="entry name" value="post-AAA+ oligomerization domain-like"/>
    <property type="match status" value="1"/>
</dbReference>
<dbReference type="FunFam" id="1.10.8.60:FF:000029">
    <property type="entry name" value="Replication-associated recombination protein A"/>
    <property type="match status" value="1"/>
</dbReference>
<dbReference type="InterPro" id="IPR021886">
    <property type="entry name" value="MgsA_C"/>
</dbReference>
<dbReference type="SMART" id="SM00382">
    <property type="entry name" value="AAA"/>
    <property type="match status" value="1"/>
</dbReference>
<dbReference type="GO" id="GO:0005524">
    <property type="term" value="F:ATP binding"/>
    <property type="evidence" value="ECO:0007669"/>
    <property type="project" value="UniProtKB-KW"/>
</dbReference>
<dbReference type="AlphaFoldDB" id="W7DN62"/>
<dbReference type="Gene3D" id="1.10.3710.10">
    <property type="entry name" value="DNA polymerase III clamp loader subunits, C-terminal domain"/>
    <property type="match status" value="1"/>
</dbReference>
<evidence type="ECO:0000313" key="7">
    <source>
        <dbReference type="Proteomes" id="UP000019241"/>
    </source>
</evidence>
<dbReference type="Gene3D" id="3.40.50.300">
    <property type="entry name" value="P-loop containing nucleotide triphosphate hydrolases"/>
    <property type="match status" value="1"/>
</dbReference>
<dbReference type="FunFam" id="1.20.272.10:FF:000001">
    <property type="entry name" value="Putative AAA family ATPase"/>
    <property type="match status" value="1"/>
</dbReference>
<dbReference type="GO" id="GO:0006310">
    <property type="term" value="P:DNA recombination"/>
    <property type="evidence" value="ECO:0007669"/>
    <property type="project" value="InterPro"/>
</dbReference>
<dbReference type="InterPro" id="IPR008921">
    <property type="entry name" value="DNA_pol3_clamp-load_cplx_C"/>
</dbReference>
<dbReference type="PANTHER" id="PTHR13779">
    <property type="entry name" value="WERNER HELICASE-INTERACTING PROTEIN 1 FAMILY MEMBER"/>
    <property type="match status" value="1"/>
</dbReference>
<dbReference type="Gene3D" id="1.10.8.60">
    <property type="match status" value="1"/>
</dbReference>
<evidence type="ECO:0000256" key="1">
    <source>
        <dbReference type="ARBA" id="ARBA00008959"/>
    </source>
</evidence>
<proteinExistence type="inferred from homology"/>
<accession>W7DN62</accession>
<dbReference type="InterPro" id="IPR027417">
    <property type="entry name" value="P-loop_NTPase"/>
</dbReference>
<dbReference type="SUPFAM" id="SSF52540">
    <property type="entry name" value="P-loop containing nucleoside triphosphate hydrolases"/>
    <property type="match status" value="1"/>
</dbReference>
<dbReference type="Pfam" id="PF05496">
    <property type="entry name" value="RuvB_N"/>
    <property type="match status" value="1"/>
</dbReference>
<dbReference type="GO" id="GO:0009378">
    <property type="term" value="F:four-way junction helicase activity"/>
    <property type="evidence" value="ECO:0007669"/>
    <property type="project" value="InterPro"/>
</dbReference>
<gene>
    <name evidence="6" type="ORF">MCOL2_09096</name>
</gene>
<evidence type="ECO:0000256" key="3">
    <source>
        <dbReference type="ARBA" id="ARBA00022741"/>
    </source>
</evidence>
<evidence type="ECO:0000259" key="5">
    <source>
        <dbReference type="SMART" id="SM00382"/>
    </source>
</evidence>
<sequence>MAIQPLAYRMRPRNLDEIVGQSHLVGKDKIIYRMVKAKQLSSMILYGPPGIGKTSIASAIAGSTKYAFRTLNAVTNNKKDMEVVAAEAKMSGTVILLLDEVHRLDKAKQDFLLPHLESGAIILVGATTSNPYIAINPAIRSRTQIFELKPLSVSDIEKTIDRALSDADRGLGEYEVELDKDAKTHFATASGGDVRSALNALELAVVSSEPTDTEKIHVTLEIAEECLQRKSLAHDKDGDAHYDVLSAFQKSVRGSDVNAALHYMGRLIEAGDLVSISRRLLVMAYEDVGLANPAACARTLSAIQTAEKVGFPEARIPLANAVIELCLSPKSNSAIMAIDAALSDIRKGVSGEVPDHLRDGHYSGAEKLGRAIDYKYPHNFENAWVNQQYLPNALKNKQYYEPKKNSKFEQAFATVYEKINQNKKGEKKLKRKSLKLKKLLEICYSNVNKRNPNVFVTVPYIFEPNNYDYLGSLAFRRSANALTRGLATRLTEHPPVFKQVQREGLQTVRLGFLFVF</sequence>
<comment type="caution">
    <text evidence="6">The sequence shown here is derived from an EMBL/GenBank/DDBJ whole genome shotgun (WGS) entry which is preliminary data.</text>
</comment>
<dbReference type="GO" id="GO:0008047">
    <property type="term" value="F:enzyme activator activity"/>
    <property type="evidence" value="ECO:0007669"/>
    <property type="project" value="TreeGrafter"/>
</dbReference>
<dbReference type="GO" id="GO:0017116">
    <property type="term" value="F:single-stranded DNA helicase activity"/>
    <property type="evidence" value="ECO:0007669"/>
    <property type="project" value="TreeGrafter"/>
</dbReference>
<dbReference type="Proteomes" id="UP000019241">
    <property type="component" value="Unassembled WGS sequence"/>
</dbReference>
<dbReference type="InterPro" id="IPR008824">
    <property type="entry name" value="RuvB-like_N"/>
</dbReference>
<dbReference type="EMBL" id="AODM01000032">
    <property type="protein sequence ID" value="EUJ55984.1"/>
    <property type="molecule type" value="Genomic_DNA"/>
</dbReference>
<evidence type="ECO:0000256" key="2">
    <source>
        <dbReference type="ARBA" id="ARBA00020776"/>
    </source>
</evidence>
<dbReference type="FunFam" id="3.40.50.300:FF:000766">
    <property type="entry name" value="Recombination factor protein RarA"/>
    <property type="match status" value="1"/>
</dbReference>
<dbReference type="InterPro" id="IPR032423">
    <property type="entry name" value="AAA_assoc_2"/>
</dbReference>
<comment type="similarity">
    <text evidence="1">Belongs to the AAA ATPase family. RarA/MGS1/WRNIP1 subfamily.</text>
</comment>
<keyword evidence="3" id="KW-0547">Nucleotide-binding</keyword>
<dbReference type="Gene3D" id="1.20.272.10">
    <property type="match status" value="1"/>
</dbReference>
<dbReference type="CDD" id="cd18139">
    <property type="entry name" value="HLD_clamp_RarA"/>
    <property type="match status" value="1"/>
</dbReference>